<accession>A0A1I1YBZ1</accession>
<protein>
    <submittedName>
        <fullName evidence="1">Uncharacterized protein</fullName>
    </submittedName>
</protein>
<reference evidence="1 2" key="1">
    <citation type="submission" date="2016-10" db="EMBL/GenBank/DDBJ databases">
        <authorList>
            <person name="de Groot N.N."/>
        </authorList>
    </citation>
    <scope>NUCLEOTIDE SEQUENCE [LARGE SCALE GENOMIC DNA]</scope>
    <source>
        <strain evidence="1 2">DSM 9236</strain>
    </source>
</reference>
<dbReference type="STRING" id="1123323.SAMN05216245_102134"/>
<name>A0A1I1YBZ1_9FIRM</name>
<dbReference type="Proteomes" id="UP000198896">
    <property type="component" value="Unassembled WGS sequence"/>
</dbReference>
<dbReference type="RefSeq" id="WP_093912716.1">
    <property type="nucleotide sequence ID" value="NZ_FONL01000002.1"/>
</dbReference>
<organism evidence="1 2">
    <name type="scientific">Succiniclasticum ruminis DSM 9236</name>
    <dbReference type="NCBI Taxonomy" id="1123323"/>
    <lineage>
        <taxon>Bacteria</taxon>
        <taxon>Bacillati</taxon>
        <taxon>Bacillota</taxon>
        <taxon>Negativicutes</taxon>
        <taxon>Acidaminococcales</taxon>
        <taxon>Acidaminococcaceae</taxon>
        <taxon>Succiniclasticum</taxon>
    </lineage>
</organism>
<evidence type="ECO:0000313" key="2">
    <source>
        <dbReference type="Proteomes" id="UP000198896"/>
    </source>
</evidence>
<keyword evidence="2" id="KW-1185">Reference proteome</keyword>
<dbReference type="EMBL" id="FONL01000002">
    <property type="protein sequence ID" value="SFE17086.1"/>
    <property type="molecule type" value="Genomic_DNA"/>
</dbReference>
<proteinExistence type="predicted"/>
<evidence type="ECO:0000313" key="1">
    <source>
        <dbReference type="EMBL" id="SFE17086.1"/>
    </source>
</evidence>
<dbReference type="AlphaFoldDB" id="A0A1I1YBZ1"/>
<dbReference type="OrthoDB" id="3035428at2"/>
<sequence length="242" mass="28032">MVSDIIKRDFDCFDKGKFSWRAWSAPVLFSPAEIRKRLDVLRLEGRKITDLKLVGLNYCLSYYHLESLLLKEPDESGNNVQSVDLETPIGICAEIDEPMLIRFEDGDVLEIMEETDGEHRISMNRIPWDIKAGTNLPNIDASIFFKDCIGRTIKTVELHTSDLSEREDYFQPWNPEAKQSSFVKYIVLRLDDGYGLRFSGWLDFCIVDYIDCSNNYVKKTFKEVAPAFYDLDELIEDLLSNE</sequence>
<gene>
    <name evidence="1" type="ORF">SAMN05216245_102134</name>
</gene>